<dbReference type="InterPro" id="IPR016066">
    <property type="entry name" value="A-D-PHexomutase_CS"/>
</dbReference>
<evidence type="ECO:0000256" key="1">
    <source>
        <dbReference type="ARBA" id="ARBA00000558"/>
    </source>
</evidence>
<comment type="catalytic activity">
    <reaction evidence="1">
        <text>N-acetyl-alpha-D-glucosamine 1-phosphate = N-acetyl-D-glucosamine 6-phosphate</text>
        <dbReference type="Rhea" id="RHEA:23804"/>
        <dbReference type="ChEBI" id="CHEBI:57513"/>
        <dbReference type="ChEBI" id="CHEBI:57776"/>
        <dbReference type="EC" id="5.4.2.3"/>
    </reaction>
</comment>
<evidence type="ECO:0000259" key="12">
    <source>
        <dbReference type="Pfam" id="PF21404"/>
    </source>
</evidence>
<name>A0A0S4KHH8_BODSA</name>
<dbReference type="GO" id="GO:0005975">
    <property type="term" value="P:carbohydrate metabolic process"/>
    <property type="evidence" value="ECO:0007669"/>
    <property type="project" value="InterPro"/>
</dbReference>
<dbReference type="GO" id="GO:0000287">
    <property type="term" value="F:magnesium ion binding"/>
    <property type="evidence" value="ECO:0007669"/>
    <property type="project" value="InterPro"/>
</dbReference>
<feature type="domain" description="Phosphoacetylglucosamine mutase AMG1" evidence="12">
    <location>
        <begin position="316"/>
        <end position="441"/>
    </location>
</feature>
<evidence type="ECO:0000313" key="14">
    <source>
        <dbReference type="EMBL" id="CUI14390.1"/>
    </source>
</evidence>
<comment type="similarity">
    <text evidence="4">Belongs to the phosphohexose mutase family.</text>
</comment>
<evidence type="ECO:0000256" key="5">
    <source>
        <dbReference type="ARBA" id="ARBA00012731"/>
    </source>
</evidence>
<sequence length="442" mass="47992">MSLWQHCAQRIEEVLRRYPVPQNVSFTYGTAGFRTTGSLLISVGCRMAFVCALRSIVSGGKSTGLMITASHNPAIDNGVKIVDTDGCMLSRDWEAYATTIANAATSDELVTATNKFIEQQSLTISADKARVHVARDTRLTGPDILESFVSGCAALCFSGSTQPMVDVVDHRITTTPQLHTMVHLDNRGEKNPTTELYYSRIASAFSSLASRSQRQRVVVDCGNGVGTVAVRSLLEKHPELSDFVTFVLVNDCIESQELLNEKCGADYTQKTKEVPPIFFDHAAQDPSTLFVSFDGDADRVVAFHVDPVKRTAALLDGDRIAILLTTLIRNVFGDGADALNRLDVGIVQTAYANGASSAFVARTLKLRSYCAATGVKYLHPVAEERDIGVYFEANGHGTVLFHDESLDRELATFPKARNELAMLAQLLSQVCGDALGDTLAVM</sequence>
<dbReference type="PROSITE" id="PS00710">
    <property type="entry name" value="PGM_PMM"/>
    <property type="match status" value="1"/>
</dbReference>
<accession>A0A0S4KHH8</accession>
<feature type="domain" description="Phosphoacetylglucosamine mutase AMG1" evidence="13">
    <location>
        <begin position="197"/>
        <end position="301"/>
    </location>
</feature>
<dbReference type="InterPro" id="IPR016055">
    <property type="entry name" value="A-D-PHexomutase_a/b/a-I/II/III"/>
</dbReference>
<dbReference type="InterPro" id="IPR049022">
    <property type="entry name" value="AMG1_III"/>
</dbReference>
<comment type="pathway">
    <text evidence="3">Nucleotide-sugar biosynthesis; UDP-N-acetyl-alpha-D-glucosamine biosynthesis; N-acetyl-alpha-D-glucosamine 1-phosphate from alpha-D-glucosamine 6-phosphate (route I): step 2/2.</text>
</comment>
<dbReference type="Pfam" id="PF21404">
    <property type="entry name" value="AMG1_III"/>
    <property type="match status" value="1"/>
</dbReference>
<keyword evidence="8" id="KW-0413">Isomerase</keyword>
<gene>
    <name evidence="14" type="ORF">BSAL_87975c</name>
</gene>
<dbReference type="InterPro" id="IPR005844">
    <property type="entry name" value="A-D-PHexomutase_a/b/a-I"/>
</dbReference>
<evidence type="ECO:0000256" key="9">
    <source>
        <dbReference type="ARBA" id="ARBA00031926"/>
    </source>
</evidence>
<evidence type="ECO:0000256" key="4">
    <source>
        <dbReference type="ARBA" id="ARBA00010231"/>
    </source>
</evidence>
<dbReference type="Pfam" id="PF02878">
    <property type="entry name" value="PGM_PMM_I"/>
    <property type="match status" value="1"/>
</dbReference>
<proteinExistence type="inferred from homology"/>
<dbReference type="EMBL" id="CYKH01001107">
    <property type="protein sequence ID" value="CUI14390.1"/>
    <property type="molecule type" value="Genomic_DNA"/>
</dbReference>
<dbReference type="OMA" id="VLDDGCC"/>
<evidence type="ECO:0000256" key="6">
    <source>
        <dbReference type="ARBA" id="ARBA00022723"/>
    </source>
</evidence>
<comment type="cofactor">
    <cofactor evidence="2">
        <name>Mg(2+)</name>
        <dbReference type="ChEBI" id="CHEBI:18420"/>
    </cofactor>
</comment>
<protein>
    <recommendedName>
        <fullName evidence="5">phosphoacetylglucosamine mutase</fullName>
        <ecNumber evidence="5">5.4.2.3</ecNumber>
    </recommendedName>
    <alternativeName>
        <fullName evidence="10">Acetylglucosamine phosphomutase</fullName>
    </alternativeName>
    <alternativeName>
        <fullName evidence="9">N-acetylglucosamine-phosphate mutase</fullName>
    </alternativeName>
</protein>
<keyword evidence="7" id="KW-0460">Magnesium</keyword>
<dbReference type="OrthoDB" id="1928at2759"/>
<feature type="domain" description="Alpha-D-phosphohexomutase alpha/beta/alpha" evidence="11">
    <location>
        <begin position="59"/>
        <end position="103"/>
    </location>
</feature>
<evidence type="ECO:0000256" key="8">
    <source>
        <dbReference type="ARBA" id="ARBA00023235"/>
    </source>
</evidence>
<dbReference type="GO" id="GO:0004610">
    <property type="term" value="F:phosphoacetylglucosamine mutase activity"/>
    <property type="evidence" value="ECO:0007669"/>
    <property type="project" value="UniProtKB-EC"/>
</dbReference>
<evidence type="ECO:0000256" key="3">
    <source>
        <dbReference type="ARBA" id="ARBA00004865"/>
    </source>
</evidence>
<dbReference type="VEuPathDB" id="TriTrypDB:BSAL_87975c"/>
<evidence type="ECO:0000256" key="2">
    <source>
        <dbReference type="ARBA" id="ARBA00001946"/>
    </source>
</evidence>
<dbReference type="AlphaFoldDB" id="A0A0S4KHH8"/>
<evidence type="ECO:0000313" key="15">
    <source>
        <dbReference type="Proteomes" id="UP000051952"/>
    </source>
</evidence>
<dbReference type="PANTHER" id="PTHR45955:SF1">
    <property type="entry name" value="PHOSPHOACETYLGLUCOSAMINE MUTASE"/>
    <property type="match status" value="1"/>
</dbReference>
<evidence type="ECO:0000259" key="11">
    <source>
        <dbReference type="Pfam" id="PF02878"/>
    </source>
</evidence>
<dbReference type="Proteomes" id="UP000051952">
    <property type="component" value="Unassembled WGS sequence"/>
</dbReference>
<dbReference type="EC" id="5.4.2.3" evidence="5"/>
<evidence type="ECO:0000256" key="10">
    <source>
        <dbReference type="ARBA" id="ARBA00032065"/>
    </source>
</evidence>
<keyword evidence="15" id="KW-1185">Reference proteome</keyword>
<dbReference type="PANTHER" id="PTHR45955">
    <property type="entry name" value="PHOSPHOACETYLGLUCOSAMINE MUTASE"/>
    <property type="match status" value="1"/>
</dbReference>
<dbReference type="Gene3D" id="3.40.120.10">
    <property type="entry name" value="Alpha-D-Glucose-1,6-Bisphosphate, subunit A, domain 3"/>
    <property type="match status" value="2"/>
</dbReference>
<evidence type="ECO:0000256" key="7">
    <source>
        <dbReference type="ARBA" id="ARBA00022842"/>
    </source>
</evidence>
<evidence type="ECO:0000259" key="13">
    <source>
        <dbReference type="Pfam" id="PF21405"/>
    </source>
</evidence>
<dbReference type="FunFam" id="3.40.120.10:FF:000013">
    <property type="entry name" value="Phosphoacetylglucosamine mutase"/>
    <property type="match status" value="1"/>
</dbReference>
<dbReference type="InterPro" id="IPR049023">
    <property type="entry name" value="AMG1_II"/>
</dbReference>
<organism evidence="14 15">
    <name type="scientific">Bodo saltans</name>
    <name type="common">Flagellated protozoan</name>
    <dbReference type="NCBI Taxonomy" id="75058"/>
    <lineage>
        <taxon>Eukaryota</taxon>
        <taxon>Discoba</taxon>
        <taxon>Euglenozoa</taxon>
        <taxon>Kinetoplastea</taxon>
        <taxon>Metakinetoplastina</taxon>
        <taxon>Eubodonida</taxon>
        <taxon>Bodonidae</taxon>
        <taxon>Bodo</taxon>
    </lineage>
</organism>
<dbReference type="GO" id="GO:0006048">
    <property type="term" value="P:UDP-N-acetylglucosamine biosynthetic process"/>
    <property type="evidence" value="ECO:0007669"/>
    <property type="project" value="TreeGrafter"/>
</dbReference>
<reference evidence="15" key="1">
    <citation type="submission" date="2015-09" db="EMBL/GenBank/DDBJ databases">
        <authorList>
            <consortium name="Pathogen Informatics"/>
        </authorList>
    </citation>
    <scope>NUCLEOTIDE SEQUENCE [LARGE SCALE GENOMIC DNA]</scope>
    <source>
        <strain evidence="15">Lake Konstanz</strain>
    </source>
</reference>
<keyword evidence="6" id="KW-0479">Metal-binding</keyword>
<dbReference type="Pfam" id="PF21405">
    <property type="entry name" value="AMG1_II"/>
    <property type="match status" value="1"/>
</dbReference>
<dbReference type="SUPFAM" id="SSF53738">
    <property type="entry name" value="Phosphoglucomutase, first 3 domains"/>
    <property type="match status" value="3"/>
</dbReference>